<comment type="caution">
    <text evidence="1">The sequence shown here is derived from an EMBL/GenBank/DDBJ whole genome shotgun (WGS) entry which is preliminary data.</text>
</comment>
<protein>
    <submittedName>
        <fullName evidence="1">Uncharacterized protein</fullName>
    </submittedName>
</protein>
<evidence type="ECO:0000313" key="1">
    <source>
        <dbReference type="EMBL" id="CAG9309817.1"/>
    </source>
</evidence>
<dbReference type="Proteomes" id="UP001162131">
    <property type="component" value="Unassembled WGS sequence"/>
</dbReference>
<evidence type="ECO:0000313" key="2">
    <source>
        <dbReference type="Proteomes" id="UP001162131"/>
    </source>
</evidence>
<organism evidence="1 2">
    <name type="scientific">Blepharisma stoltei</name>
    <dbReference type="NCBI Taxonomy" id="1481888"/>
    <lineage>
        <taxon>Eukaryota</taxon>
        <taxon>Sar</taxon>
        <taxon>Alveolata</taxon>
        <taxon>Ciliophora</taxon>
        <taxon>Postciliodesmatophora</taxon>
        <taxon>Heterotrichea</taxon>
        <taxon>Heterotrichida</taxon>
        <taxon>Blepharismidae</taxon>
        <taxon>Blepharisma</taxon>
    </lineage>
</organism>
<keyword evidence="2" id="KW-1185">Reference proteome</keyword>
<accession>A0AAU9I934</accession>
<name>A0AAU9I934_9CILI</name>
<sequence>MLSKLPMLKIRVMLNKSQVEKAPIWKNIRIYKYLPWDIRLNGSKMTYRIIDFFYQPNWYKLQKIKQNDKNTI</sequence>
<dbReference type="AlphaFoldDB" id="A0AAU9I934"/>
<gene>
    <name evidence="1" type="ORF">BSTOLATCC_MIC32</name>
</gene>
<proteinExistence type="predicted"/>
<dbReference type="EMBL" id="CAJZBQ010000001">
    <property type="protein sequence ID" value="CAG9309817.1"/>
    <property type="molecule type" value="Genomic_DNA"/>
</dbReference>
<reference evidence="1" key="1">
    <citation type="submission" date="2021-09" db="EMBL/GenBank/DDBJ databases">
        <authorList>
            <consortium name="AG Swart"/>
            <person name="Singh M."/>
            <person name="Singh A."/>
            <person name="Seah K."/>
            <person name="Emmerich C."/>
        </authorList>
    </citation>
    <scope>NUCLEOTIDE SEQUENCE</scope>
    <source>
        <strain evidence="1">ATCC30299</strain>
    </source>
</reference>